<dbReference type="GO" id="GO:0046872">
    <property type="term" value="F:metal ion binding"/>
    <property type="evidence" value="ECO:0007669"/>
    <property type="project" value="UniProtKB-KW"/>
</dbReference>
<name>A0A1Z9YVG9_9GAMM</name>
<dbReference type="GO" id="GO:0005886">
    <property type="term" value="C:plasma membrane"/>
    <property type="evidence" value="ECO:0007669"/>
    <property type="project" value="UniProtKB-SubCell"/>
</dbReference>
<dbReference type="InterPro" id="IPR002585">
    <property type="entry name" value="Cyt-d_ubiquinol_oxidase_su_1"/>
</dbReference>
<evidence type="ECO:0000256" key="8">
    <source>
        <dbReference type="ARBA" id="ARBA00022982"/>
    </source>
</evidence>
<organism evidence="13 14">
    <name type="scientific">Acinetobacter populi</name>
    <dbReference type="NCBI Taxonomy" id="1582270"/>
    <lineage>
        <taxon>Bacteria</taxon>
        <taxon>Pseudomonadati</taxon>
        <taxon>Pseudomonadota</taxon>
        <taxon>Gammaproteobacteria</taxon>
        <taxon>Moraxellales</taxon>
        <taxon>Moraxellaceae</taxon>
        <taxon>Acinetobacter</taxon>
    </lineage>
</organism>
<evidence type="ECO:0000256" key="2">
    <source>
        <dbReference type="ARBA" id="ARBA00009819"/>
    </source>
</evidence>
<keyword evidence="14" id="KW-1185">Reference proteome</keyword>
<evidence type="ECO:0000256" key="9">
    <source>
        <dbReference type="ARBA" id="ARBA00022989"/>
    </source>
</evidence>
<dbReference type="GO" id="GO:0019646">
    <property type="term" value="P:aerobic electron transport chain"/>
    <property type="evidence" value="ECO:0007669"/>
    <property type="project" value="InterPro"/>
</dbReference>
<keyword evidence="7" id="KW-0479">Metal-binding</keyword>
<gene>
    <name evidence="13" type="ORF">CAP51_13145</name>
</gene>
<evidence type="ECO:0000256" key="11">
    <source>
        <dbReference type="ARBA" id="ARBA00023136"/>
    </source>
</evidence>
<evidence type="ECO:0000256" key="1">
    <source>
        <dbReference type="ARBA" id="ARBA00004651"/>
    </source>
</evidence>
<dbReference type="Proteomes" id="UP000196536">
    <property type="component" value="Unassembled WGS sequence"/>
</dbReference>
<proteinExistence type="inferred from homology"/>
<protein>
    <recommendedName>
        <fullName evidence="15">Cytochrome ubiquinol oxidase subunit I</fullName>
    </recommendedName>
</protein>
<comment type="subcellular location">
    <subcellularLocation>
        <location evidence="1">Cell membrane</location>
        <topology evidence="1">Multi-pass membrane protein</topology>
    </subcellularLocation>
</comment>
<keyword evidence="3" id="KW-0813">Transport</keyword>
<keyword evidence="11 12" id="KW-0472">Membrane</keyword>
<comment type="caution">
    <text evidence="13">The sequence shown here is derived from an EMBL/GenBank/DDBJ whole genome shotgun (WGS) entry which is preliminary data.</text>
</comment>
<keyword evidence="4" id="KW-1003">Cell membrane</keyword>
<evidence type="ECO:0000256" key="10">
    <source>
        <dbReference type="ARBA" id="ARBA00023004"/>
    </source>
</evidence>
<evidence type="ECO:0000256" key="12">
    <source>
        <dbReference type="SAM" id="Phobius"/>
    </source>
</evidence>
<dbReference type="GO" id="GO:0070069">
    <property type="term" value="C:cytochrome complex"/>
    <property type="evidence" value="ECO:0007669"/>
    <property type="project" value="InterPro"/>
</dbReference>
<feature type="transmembrane region" description="Helical" evidence="12">
    <location>
        <begin position="20"/>
        <end position="39"/>
    </location>
</feature>
<evidence type="ECO:0000313" key="13">
    <source>
        <dbReference type="EMBL" id="OUY06218.1"/>
    </source>
</evidence>
<keyword evidence="6 12" id="KW-0812">Transmembrane</keyword>
<evidence type="ECO:0000256" key="4">
    <source>
        <dbReference type="ARBA" id="ARBA00022475"/>
    </source>
</evidence>
<keyword evidence="9 12" id="KW-1133">Transmembrane helix</keyword>
<reference evidence="13 14" key="1">
    <citation type="submission" date="2017-05" db="EMBL/GenBank/DDBJ databases">
        <title>Acinetobacter populi ANC 5415 (= PBJ7), whole genome shotgun sequencing project.</title>
        <authorList>
            <person name="Nemec A."/>
            <person name="Radolfova-Krizova L."/>
        </authorList>
    </citation>
    <scope>NUCLEOTIDE SEQUENCE [LARGE SCALE GENOMIC DNA]</scope>
    <source>
        <strain evidence="13 14">PBJ7</strain>
    </source>
</reference>
<keyword evidence="10" id="KW-0408">Iron</keyword>
<evidence type="ECO:0000256" key="7">
    <source>
        <dbReference type="ARBA" id="ARBA00022723"/>
    </source>
</evidence>
<evidence type="ECO:0000256" key="5">
    <source>
        <dbReference type="ARBA" id="ARBA00022617"/>
    </source>
</evidence>
<dbReference type="Pfam" id="PF01654">
    <property type="entry name" value="Cyt_bd_oxida_I"/>
    <property type="match status" value="1"/>
</dbReference>
<keyword evidence="5" id="KW-0349">Heme</keyword>
<sequence length="68" mass="7717">MNLGLTALELARIQFTFTVSFHIIFPAISIGLASFLAVLEWKWLHILPCPIGYFGINLEQVMVITKRI</sequence>
<dbReference type="GO" id="GO:0009055">
    <property type="term" value="F:electron transfer activity"/>
    <property type="evidence" value="ECO:0007669"/>
    <property type="project" value="InterPro"/>
</dbReference>
<keyword evidence="8" id="KW-0249">Electron transport</keyword>
<accession>A0A1Z9YVG9</accession>
<dbReference type="AlphaFoldDB" id="A0A1Z9YVG9"/>
<evidence type="ECO:0000313" key="14">
    <source>
        <dbReference type="Proteomes" id="UP000196536"/>
    </source>
</evidence>
<dbReference type="EMBL" id="NEXX01000005">
    <property type="protein sequence ID" value="OUY06218.1"/>
    <property type="molecule type" value="Genomic_DNA"/>
</dbReference>
<comment type="similarity">
    <text evidence="2">Belongs to the cytochrome ubiquinol oxidase subunit 1 family.</text>
</comment>
<evidence type="ECO:0000256" key="6">
    <source>
        <dbReference type="ARBA" id="ARBA00022692"/>
    </source>
</evidence>
<evidence type="ECO:0008006" key="15">
    <source>
        <dbReference type="Google" id="ProtNLM"/>
    </source>
</evidence>
<evidence type="ECO:0000256" key="3">
    <source>
        <dbReference type="ARBA" id="ARBA00022448"/>
    </source>
</evidence>